<comment type="similarity">
    <text evidence="1">Belongs to the 'GDXG' lipolytic enzyme family.</text>
</comment>
<evidence type="ECO:0000313" key="5">
    <source>
        <dbReference type="Proteomes" id="UP000005801"/>
    </source>
</evidence>
<comment type="caution">
    <text evidence="4">The sequence shown here is derived from an EMBL/GenBank/DDBJ whole genome shotgun (WGS) entry which is preliminary data.</text>
</comment>
<dbReference type="GO" id="GO:0016787">
    <property type="term" value="F:hydrolase activity"/>
    <property type="evidence" value="ECO:0007669"/>
    <property type="project" value="UniProtKB-KW"/>
</dbReference>
<dbReference type="InterPro" id="IPR029058">
    <property type="entry name" value="AB_hydrolase_fold"/>
</dbReference>
<feature type="domain" description="Alpha/beta hydrolase fold-3" evidence="3">
    <location>
        <begin position="126"/>
        <end position="335"/>
    </location>
</feature>
<accession>A6GCW8</accession>
<evidence type="ECO:0000256" key="1">
    <source>
        <dbReference type="ARBA" id="ARBA00010515"/>
    </source>
</evidence>
<protein>
    <submittedName>
        <fullName evidence="4">Esterase/lipase/thioesterase</fullName>
    </submittedName>
</protein>
<keyword evidence="2" id="KW-0378">Hydrolase</keyword>
<dbReference type="InterPro" id="IPR013094">
    <property type="entry name" value="AB_hydrolase_3"/>
</dbReference>
<organism evidence="4 5">
    <name type="scientific">Plesiocystis pacifica SIR-1</name>
    <dbReference type="NCBI Taxonomy" id="391625"/>
    <lineage>
        <taxon>Bacteria</taxon>
        <taxon>Pseudomonadati</taxon>
        <taxon>Myxococcota</taxon>
        <taxon>Polyangia</taxon>
        <taxon>Nannocystales</taxon>
        <taxon>Nannocystaceae</taxon>
        <taxon>Plesiocystis</taxon>
    </lineage>
</organism>
<evidence type="ECO:0000259" key="3">
    <source>
        <dbReference type="Pfam" id="PF07859"/>
    </source>
</evidence>
<gene>
    <name evidence="4" type="ORF">PPSIR1_07867</name>
</gene>
<dbReference type="InterPro" id="IPR050300">
    <property type="entry name" value="GDXG_lipolytic_enzyme"/>
</dbReference>
<dbReference type="OrthoDB" id="24847at2"/>
<dbReference type="SUPFAM" id="SSF53474">
    <property type="entry name" value="alpha/beta-Hydrolases"/>
    <property type="match status" value="1"/>
</dbReference>
<dbReference type="InterPro" id="IPR002168">
    <property type="entry name" value="Lipase_GDXG_HIS_AS"/>
</dbReference>
<dbReference type="PANTHER" id="PTHR48081">
    <property type="entry name" value="AB HYDROLASE SUPERFAMILY PROTEIN C4A8.06C"/>
    <property type="match status" value="1"/>
</dbReference>
<keyword evidence="5" id="KW-1185">Reference proteome</keyword>
<dbReference type="Pfam" id="PF07859">
    <property type="entry name" value="Abhydrolase_3"/>
    <property type="match status" value="1"/>
</dbReference>
<dbReference type="Proteomes" id="UP000005801">
    <property type="component" value="Unassembled WGS sequence"/>
</dbReference>
<dbReference type="RefSeq" id="WP_006974559.1">
    <property type="nucleotide sequence ID" value="NZ_ABCS01000068.1"/>
</dbReference>
<reference evidence="4 5" key="1">
    <citation type="submission" date="2007-06" db="EMBL/GenBank/DDBJ databases">
        <authorList>
            <person name="Shimkets L."/>
            <person name="Ferriera S."/>
            <person name="Johnson J."/>
            <person name="Kravitz S."/>
            <person name="Beeson K."/>
            <person name="Sutton G."/>
            <person name="Rogers Y.-H."/>
            <person name="Friedman R."/>
            <person name="Frazier M."/>
            <person name="Venter J.C."/>
        </authorList>
    </citation>
    <scope>NUCLEOTIDE SEQUENCE [LARGE SCALE GENOMIC DNA]</scope>
    <source>
        <strain evidence="4 5">SIR-1</strain>
    </source>
</reference>
<proteinExistence type="inferred from homology"/>
<dbReference type="AlphaFoldDB" id="A6GCW8"/>
<name>A6GCW8_9BACT</name>
<dbReference type="PROSITE" id="PS01173">
    <property type="entry name" value="LIPASE_GDXG_HIS"/>
    <property type="match status" value="1"/>
</dbReference>
<dbReference type="PANTHER" id="PTHR48081:SF8">
    <property type="entry name" value="ALPHA_BETA HYDROLASE FOLD-3 DOMAIN-CONTAINING PROTEIN-RELATED"/>
    <property type="match status" value="1"/>
</dbReference>
<evidence type="ECO:0000256" key="2">
    <source>
        <dbReference type="ARBA" id="ARBA00022801"/>
    </source>
</evidence>
<evidence type="ECO:0000313" key="4">
    <source>
        <dbReference type="EMBL" id="EDM76292.1"/>
    </source>
</evidence>
<dbReference type="FunFam" id="3.40.50.1820:FF:000089">
    <property type="entry name" value="Alpha/beta hydrolase"/>
    <property type="match status" value="1"/>
</dbReference>
<dbReference type="EMBL" id="ABCS01000068">
    <property type="protein sequence ID" value="EDM76292.1"/>
    <property type="molecule type" value="Genomic_DNA"/>
</dbReference>
<dbReference type="STRING" id="391625.PPSIR1_07867"/>
<dbReference type="eggNOG" id="COG0657">
    <property type="taxonomic scope" value="Bacteria"/>
</dbReference>
<sequence>MSARAPSLAQSLVHRSVGLVARGLAEPRRVLRRRFGDPPRNLRGAELDPHAHALLRLMRAGGMTNIERHPPAKARAVYRDYGGLLDRPALPEVEVDDLRLPGAEGTRPGRRYRPKAAPSSAALPTLLYLHGGGFVIGDLDTHAHVCSQLALRAGCMVLALDYRLAPEHPFPAGLDDVVACARALLDPQGPLPALGGDPQRVVIGGDSAGGNLSAATCVLLRDAGGRQARAQLLIYPSTHRRAQLPSRERFARGFMLDKSTTDWFVAQYLGEGRDAEDPRISPLLTEDLSALPPALVRTAGFDPLCDEAEAYAGRLREAGVAVDARCYETLIHGFVTMTGALPRAREAVREIADDLRPLIHGESEGPR</sequence>
<dbReference type="Gene3D" id="3.40.50.1820">
    <property type="entry name" value="alpha/beta hydrolase"/>
    <property type="match status" value="1"/>
</dbReference>